<dbReference type="RefSeq" id="WP_094016036.1">
    <property type="nucleotide sequence ID" value="NZ_NMQW01000023.1"/>
</dbReference>
<gene>
    <name evidence="1" type="ORF">CF651_16920</name>
</gene>
<reference evidence="1 2" key="1">
    <citation type="submission" date="2017-07" db="EMBL/GenBank/DDBJ databases">
        <title>Genome sequencing and assembly of Paenibacillus rigui.</title>
        <authorList>
            <person name="Mayilraj S."/>
        </authorList>
    </citation>
    <scope>NUCLEOTIDE SEQUENCE [LARGE SCALE GENOMIC DNA]</scope>
    <source>
        <strain evidence="1 2">JCM 16352</strain>
    </source>
</reference>
<name>A0A229UPC3_9BACL</name>
<dbReference type="OrthoDB" id="9810445at2"/>
<evidence type="ECO:0000313" key="1">
    <source>
        <dbReference type="EMBL" id="OXM85272.1"/>
    </source>
</evidence>
<dbReference type="EMBL" id="NMQW01000023">
    <property type="protein sequence ID" value="OXM85272.1"/>
    <property type="molecule type" value="Genomic_DNA"/>
</dbReference>
<evidence type="ECO:0000313" key="2">
    <source>
        <dbReference type="Proteomes" id="UP000215509"/>
    </source>
</evidence>
<accession>A0A229UPC3</accession>
<dbReference type="AlphaFoldDB" id="A0A229UPC3"/>
<organism evidence="1 2">
    <name type="scientific">Paenibacillus rigui</name>
    <dbReference type="NCBI Taxonomy" id="554312"/>
    <lineage>
        <taxon>Bacteria</taxon>
        <taxon>Bacillati</taxon>
        <taxon>Bacillota</taxon>
        <taxon>Bacilli</taxon>
        <taxon>Bacillales</taxon>
        <taxon>Paenibacillaceae</taxon>
        <taxon>Paenibacillus</taxon>
    </lineage>
</organism>
<evidence type="ECO:0008006" key="3">
    <source>
        <dbReference type="Google" id="ProtNLM"/>
    </source>
</evidence>
<keyword evidence="2" id="KW-1185">Reference proteome</keyword>
<comment type="caution">
    <text evidence="1">The sequence shown here is derived from an EMBL/GenBank/DDBJ whole genome shotgun (WGS) entry which is preliminary data.</text>
</comment>
<proteinExistence type="predicted"/>
<dbReference type="Proteomes" id="UP000215509">
    <property type="component" value="Unassembled WGS sequence"/>
</dbReference>
<protein>
    <recommendedName>
        <fullName evidence="3">Peptidase</fullName>
    </recommendedName>
</protein>
<sequence>MGFSFFPFNRVDEFKLSRLHKSSYFHVYHQYANNHVEQLHNNKLTKFQRKFEFRFLNSDKIDAFVDIRNKKIDCVYITYGFVVRLHDLFYKLFCNASVFPAYGSAVGFPSEAHLAFKPYIQNKTVFYLAPTDETRKQLAQFCSSISMQFAILHEIGHHMNGHELYRIHKTGPITKLERQVLEMDADAFAVTNSIQAAFLTEEHRQMAFPDLQLSNIEYIRLWIYLVHIFFLFMSREHDFIYKERMELKYLPRRIRSLLAAQISFELFDKFYPQEPHDFQSLFVDTFHQAERDYNSTFHQASSAAELESCFSDDMLSHLDEINQYWRHTMVHRLAPYARVPLFQQN</sequence>